<sequence length="230" mass="23382">MNLRFLALVGTALLAAAPSIDAYKSFLAKIPNGATVETATGMLGHVTTKERNDFGKAFATAGKEWTEELCKADSDGDGQTNGEELGDPCCVWTGEGEPAMTAGSTDPGDAEAMLSKAELKTRQATCAAGGSDTEETEAPAPASDEGSAPAEEEEETDAPPATVKPSKNADDDLETSASDESSGSEDGSLEDVPTNSPKSKKPTPTPSAASHIALASSCMVVVGAIAALEL</sequence>
<feature type="domain" description="Temptin Cys/Cys disulfide" evidence="3">
    <location>
        <begin position="21"/>
        <end position="108"/>
    </location>
</feature>
<keyword evidence="5" id="KW-1185">Reference proteome</keyword>
<feature type="chain" id="PRO_5035483079" description="Temptin Cys/Cys disulfide domain-containing protein" evidence="2">
    <location>
        <begin position="23"/>
        <end position="230"/>
    </location>
</feature>
<dbReference type="OrthoDB" id="129121at2759"/>
<dbReference type="InterPro" id="IPR057626">
    <property type="entry name" value="S-S_Temptin"/>
</dbReference>
<protein>
    <recommendedName>
        <fullName evidence="3">Temptin Cys/Cys disulfide domain-containing protein</fullName>
    </recommendedName>
</protein>
<keyword evidence="2" id="KW-0732">Signal</keyword>
<dbReference type="PANTHER" id="PTHR34737">
    <property type="entry name" value="EF-HAND DOMAIN-CONTAINING PROTEIN"/>
    <property type="match status" value="1"/>
</dbReference>
<dbReference type="InterPro" id="IPR055313">
    <property type="entry name" value="Temptin-like"/>
</dbReference>
<name>A0A8K1FMI5_PYTOL</name>
<evidence type="ECO:0000256" key="1">
    <source>
        <dbReference type="SAM" id="MobiDB-lite"/>
    </source>
</evidence>
<organism evidence="4 5">
    <name type="scientific">Pythium oligandrum</name>
    <name type="common">Mycoparasitic fungus</name>
    <dbReference type="NCBI Taxonomy" id="41045"/>
    <lineage>
        <taxon>Eukaryota</taxon>
        <taxon>Sar</taxon>
        <taxon>Stramenopiles</taxon>
        <taxon>Oomycota</taxon>
        <taxon>Peronosporomycetes</taxon>
        <taxon>Pythiales</taxon>
        <taxon>Pythiaceae</taxon>
        <taxon>Pythium</taxon>
    </lineage>
</organism>
<dbReference type="AlphaFoldDB" id="A0A8K1FMI5"/>
<accession>A0A8K1FMI5</accession>
<dbReference type="PANTHER" id="PTHR34737:SF2">
    <property type="entry name" value="EF-HAND DOMAIN-CONTAINING PROTEIN"/>
    <property type="match status" value="1"/>
</dbReference>
<evidence type="ECO:0000313" key="5">
    <source>
        <dbReference type="Proteomes" id="UP000794436"/>
    </source>
</evidence>
<reference evidence="4" key="1">
    <citation type="submission" date="2019-03" db="EMBL/GenBank/DDBJ databases">
        <title>Long read genome sequence of the mycoparasitic Pythium oligandrum ATCC 38472 isolated from sugarbeet rhizosphere.</title>
        <authorList>
            <person name="Gaulin E."/>
        </authorList>
    </citation>
    <scope>NUCLEOTIDE SEQUENCE</scope>
    <source>
        <strain evidence="4">ATCC 38472_TT</strain>
    </source>
</reference>
<gene>
    <name evidence="4" type="ORF">Poli38472_004079</name>
</gene>
<feature type="compositionally biased region" description="Low complexity" evidence="1">
    <location>
        <begin position="138"/>
        <end position="149"/>
    </location>
</feature>
<evidence type="ECO:0000313" key="4">
    <source>
        <dbReference type="EMBL" id="TMW66314.1"/>
    </source>
</evidence>
<proteinExistence type="predicted"/>
<feature type="signal peptide" evidence="2">
    <location>
        <begin position="1"/>
        <end position="22"/>
    </location>
</feature>
<comment type="caution">
    <text evidence="4">The sequence shown here is derived from an EMBL/GenBank/DDBJ whole genome shotgun (WGS) entry which is preliminary data.</text>
</comment>
<dbReference type="Pfam" id="PF24784">
    <property type="entry name" value="Temptin_C"/>
    <property type="match status" value="1"/>
</dbReference>
<feature type="region of interest" description="Disordered" evidence="1">
    <location>
        <begin position="121"/>
        <end position="208"/>
    </location>
</feature>
<evidence type="ECO:0000259" key="3">
    <source>
        <dbReference type="Pfam" id="PF24784"/>
    </source>
</evidence>
<dbReference type="Proteomes" id="UP000794436">
    <property type="component" value="Unassembled WGS sequence"/>
</dbReference>
<evidence type="ECO:0000256" key="2">
    <source>
        <dbReference type="SAM" id="SignalP"/>
    </source>
</evidence>
<dbReference type="EMBL" id="SPLM01000036">
    <property type="protein sequence ID" value="TMW66314.1"/>
    <property type="molecule type" value="Genomic_DNA"/>
</dbReference>